<dbReference type="SUPFAM" id="SSF56801">
    <property type="entry name" value="Acetyl-CoA synthetase-like"/>
    <property type="match status" value="1"/>
</dbReference>
<dbReference type="Pfam" id="PF13193">
    <property type="entry name" value="AMP-binding_C"/>
    <property type="match status" value="1"/>
</dbReference>
<dbReference type="InterPro" id="IPR042099">
    <property type="entry name" value="ANL_N_sf"/>
</dbReference>
<evidence type="ECO:0000313" key="4">
    <source>
        <dbReference type="EMBL" id="GGE29360.1"/>
    </source>
</evidence>
<keyword evidence="1" id="KW-0812">Transmembrane</keyword>
<dbReference type="InterPro" id="IPR000873">
    <property type="entry name" value="AMP-dep_synth/lig_dom"/>
</dbReference>
<reference evidence="4" key="2">
    <citation type="submission" date="2020-09" db="EMBL/GenBank/DDBJ databases">
        <authorList>
            <person name="Sun Q."/>
            <person name="Zhou Y."/>
        </authorList>
    </citation>
    <scope>NUCLEOTIDE SEQUENCE</scope>
    <source>
        <strain evidence="4">CGMCC 1.15179</strain>
    </source>
</reference>
<accession>A0A8J2VKN3</accession>
<name>A0A8J2VKN3_9BACL</name>
<dbReference type="EMBL" id="BMHQ01000021">
    <property type="protein sequence ID" value="GGE29360.1"/>
    <property type="molecule type" value="Genomic_DNA"/>
</dbReference>
<dbReference type="InterPro" id="IPR050237">
    <property type="entry name" value="ATP-dep_AMP-bd_enzyme"/>
</dbReference>
<sequence length="510" mass="56960">MTASVIGDLLRHRVRLSPETEAVVAESKRLTYREYNAAVNRLARYLLQTQVQKGDRIAVLCKNSHHLPIIYLAAAKIGAVTVAVNWRLKTDELRYILEDCTPKALFFDGEFDQVTPLLGTLPFLQQEIRVSTKENPTALDDLIAEFPATEPEVDVREEDPALIIYTSGTTGRPKGVVCTHANIFAGGIANTTTLDLRLRDRFLFVTPLFHISGMMFIIGALIRGFTLVLSNQFHPLKIWDILRAEQVTGMMSVPSMLSYMYQAVKEQEVDVPSLRMILCGGSLVPQELIRGMYELGYQVVQVYGATEYTGAITYWMPEMGLETCGSVGQAVYLTELKIVDPTTGAALPPGEIGEVICRGPLVFAGYWNQKEATEEVIQKGWYHTRDVGWMDENGLLYVVDRLRDMIITSGEKVFPAQVESVITQLEEVSEAAVVGVKDPVWGELSRAYVVLQEGAAVTEEEIITHVRQHLADHNLHEVTFVEELPKNSMGKVMKYVLRQYANEGGVKQSM</sequence>
<feature type="domain" description="AMP-dependent synthetase/ligase" evidence="2">
    <location>
        <begin position="11"/>
        <end position="367"/>
    </location>
</feature>
<dbReference type="PANTHER" id="PTHR43767:SF1">
    <property type="entry name" value="NONRIBOSOMAL PEPTIDE SYNTHASE PES1 (EUROFUNG)-RELATED"/>
    <property type="match status" value="1"/>
</dbReference>
<evidence type="ECO:0000259" key="3">
    <source>
        <dbReference type="Pfam" id="PF13193"/>
    </source>
</evidence>
<keyword evidence="5" id="KW-1185">Reference proteome</keyword>
<reference evidence="4" key="1">
    <citation type="journal article" date="2014" name="Int. J. Syst. Evol. Microbiol.">
        <title>Complete genome sequence of Corynebacterium casei LMG S-19264T (=DSM 44701T), isolated from a smear-ripened cheese.</title>
        <authorList>
            <consortium name="US DOE Joint Genome Institute (JGI-PGF)"/>
            <person name="Walter F."/>
            <person name="Albersmeier A."/>
            <person name="Kalinowski J."/>
            <person name="Ruckert C."/>
        </authorList>
    </citation>
    <scope>NUCLEOTIDE SEQUENCE</scope>
    <source>
        <strain evidence="4">CGMCC 1.15179</strain>
    </source>
</reference>
<dbReference type="InterPro" id="IPR025110">
    <property type="entry name" value="AMP-bd_C"/>
</dbReference>
<dbReference type="Pfam" id="PF00501">
    <property type="entry name" value="AMP-binding"/>
    <property type="match status" value="1"/>
</dbReference>
<dbReference type="RefSeq" id="WP_188649102.1">
    <property type="nucleotide sequence ID" value="NZ_BMHQ01000021.1"/>
</dbReference>
<comment type="caution">
    <text evidence="4">The sequence shown here is derived from an EMBL/GenBank/DDBJ whole genome shotgun (WGS) entry which is preliminary data.</text>
</comment>
<evidence type="ECO:0000256" key="1">
    <source>
        <dbReference type="SAM" id="Phobius"/>
    </source>
</evidence>
<keyword evidence="4" id="KW-0436">Ligase</keyword>
<dbReference type="GO" id="GO:0016878">
    <property type="term" value="F:acid-thiol ligase activity"/>
    <property type="evidence" value="ECO:0007669"/>
    <property type="project" value="UniProtKB-ARBA"/>
</dbReference>
<keyword evidence="1" id="KW-0472">Membrane</keyword>
<feature type="transmembrane region" description="Helical" evidence="1">
    <location>
        <begin position="202"/>
        <end position="222"/>
    </location>
</feature>
<evidence type="ECO:0000259" key="2">
    <source>
        <dbReference type="Pfam" id="PF00501"/>
    </source>
</evidence>
<feature type="transmembrane region" description="Helical" evidence="1">
    <location>
        <begin position="69"/>
        <end position="88"/>
    </location>
</feature>
<dbReference type="InterPro" id="IPR045851">
    <property type="entry name" value="AMP-bd_C_sf"/>
</dbReference>
<proteinExistence type="predicted"/>
<dbReference type="InterPro" id="IPR020845">
    <property type="entry name" value="AMP-binding_CS"/>
</dbReference>
<gene>
    <name evidence="4" type="ORF">GCM10011571_34370</name>
</gene>
<dbReference type="PROSITE" id="PS00455">
    <property type="entry name" value="AMP_BINDING"/>
    <property type="match status" value="1"/>
</dbReference>
<dbReference type="PANTHER" id="PTHR43767">
    <property type="entry name" value="LONG-CHAIN-FATTY-ACID--COA LIGASE"/>
    <property type="match status" value="1"/>
</dbReference>
<evidence type="ECO:0000313" key="5">
    <source>
        <dbReference type="Proteomes" id="UP000625210"/>
    </source>
</evidence>
<dbReference type="AlphaFoldDB" id="A0A8J2VKN3"/>
<organism evidence="4 5">
    <name type="scientific">Marinithermofilum abyssi</name>
    <dbReference type="NCBI Taxonomy" id="1571185"/>
    <lineage>
        <taxon>Bacteria</taxon>
        <taxon>Bacillati</taxon>
        <taxon>Bacillota</taxon>
        <taxon>Bacilli</taxon>
        <taxon>Bacillales</taxon>
        <taxon>Thermoactinomycetaceae</taxon>
        <taxon>Marinithermofilum</taxon>
    </lineage>
</organism>
<dbReference type="Gene3D" id="3.30.300.30">
    <property type="match status" value="1"/>
</dbReference>
<feature type="domain" description="AMP-binding enzyme C-terminal" evidence="3">
    <location>
        <begin position="417"/>
        <end position="491"/>
    </location>
</feature>
<keyword evidence="1" id="KW-1133">Transmembrane helix</keyword>
<dbReference type="Gene3D" id="3.40.50.12780">
    <property type="entry name" value="N-terminal domain of ligase-like"/>
    <property type="match status" value="1"/>
</dbReference>
<protein>
    <submittedName>
        <fullName evidence="4">Acyl--CoA ligase</fullName>
    </submittedName>
</protein>
<dbReference type="NCBIfam" id="NF004837">
    <property type="entry name" value="PRK06187.1"/>
    <property type="match status" value="1"/>
</dbReference>
<dbReference type="Proteomes" id="UP000625210">
    <property type="component" value="Unassembled WGS sequence"/>
</dbReference>